<dbReference type="PROSITE" id="PS00108">
    <property type="entry name" value="PROTEIN_KINASE_ST"/>
    <property type="match status" value="1"/>
</dbReference>
<dbReference type="GO" id="GO:0005524">
    <property type="term" value="F:ATP binding"/>
    <property type="evidence" value="ECO:0007669"/>
    <property type="project" value="UniProtKB-KW"/>
</dbReference>
<evidence type="ECO:0000256" key="3">
    <source>
        <dbReference type="ARBA" id="ARBA00022527"/>
    </source>
</evidence>
<feature type="transmembrane region" description="Helical" evidence="14">
    <location>
        <begin position="857"/>
        <end position="881"/>
    </location>
</feature>
<dbReference type="PANTHER" id="PTHR22967">
    <property type="entry name" value="SERINE/THREONINE PROTEIN KINASE"/>
    <property type="match status" value="1"/>
</dbReference>
<dbReference type="EC" id="2.7.11.1" evidence="2"/>
<dbReference type="Pfam" id="PF08016">
    <property type="entry name" value="PKD_channel"/>
    <property type="match status" value="1"/>
</dbReference>
<evidence type="ECO:0000256" key="1">
    <source>
        <dbReference type="ARBA" id="ARBA00004141"/>
    </source>
</evidence>
<comment type="catalytic activity">
    <reaction evidence="12">
        <text>L-seryl-[protein] + ATP = O-phospho-L-seryl-[protein] + ADP + H(+)</text>
        <dbReference type="Rhea" id="RHEA:17989"/>
        <dbReference type="Rhea" id="RHEA-COMP:9863"/>
        <dbReference type="Rhea" id="RHEA-COMP:11604"/>
        <dbReference type="ChEBI" id="CHEBI:15378"/>
        <dbReference type="ChEBI" id="CHEBI:29999"/>
        <dbReference type="ChEBI" id="CHEBI:30616"/>
        <dbReference type="ChEBI" id="CHEBI:83421"/>
        <dbReference type="ChEBI" id="CHEBI:456216"/>
        <dbReference type="EC" id="2.7.11.1"/>
    </reaction>
</comment>
<keyword evidence="8" id="KW-0067">ATP-binding</keyword>
<evidence type="ECO:0000313" key="17">
    <source>
        <dbReference type="Proteomes" id="UP000553632"/>
    </source>
</evidence>
<name>A0A7J6TQH4_PEROL</name>
<feature type="transmembrane region" description="Helical" evidence="14">
    <location>
        <begin position="813"/>
        <end position="837"/>
    </location>
</feature>
<reference evidence="16 17" key="1">
    <citation type="submission" date="2020-04" db="EMBL/GenBank/DDBJ databases">
        <title>Perkinsus olseni comparative genomics.</title>
        <authorList>
            <person name="Bogema D.R."/>
        </authorList>
    </citation>
    <scope>NUCLEOTIDE SEQUENCE [LARGE SCALE GENOMIC DNA]</scope>
    <source>
        <strain evidence="16 17">ATCC PRA-207</strain>
    </source>
</reference>
<dbReference type="EMBL" id="JABANO010009007">
    <property type="protein sequence ID" value="KAF4747609.1"/>
    <property type="molecule type" value="Genomic_DNA"/>
</dbReference>
<feature type="transmembrane region" description="Helical" evidence="14">
    <location>
        <begin position="935"/>
        <end position="958"/>
    </location>
</feature>
<keyword evidence="3" id="KW-0723">Serine/threonine-protein kinase</keyword>
<comment type="catalytic activity">
    <reaction evidence="11">
        <text>L-threonyl-[protein] + ATP = O-phospho-L-threonyl-[protein] + ADP + H(+)</text>
        <dbReference type="Rhea" id="RHEA:46608"/>
        <dbReference type="Rhea" id="RHEA-COMP:11060"/>
        <dbReference type="Rhea" id="RHEA-COMP:11605"/>
        <dbReference type="ChEBI" id="CHEBI:15378"/>
        <dbReference type="ChEBI" id="CHEBI:30013"/>
        <dbReference type="ChEBI" id="CHEBI:30616"/>
        <dbReference type="ChEBI" id="CHEBI:61977"/>
        <dbReference type="ChEBI" id="CHEBI:456216"/>
        <dbReference type="EC" id="2.7.11.1"/>
    </reaction>
</comment>
<feature type="region of interest" description="Disordered" evidence="13">
    <location>
        <begin position="298"/>
        <end position="421"/>
    </location>
</feature>
<keyword evidence="9 14" id="KW-1133">Transmembrane helix</keyword>
<feature type="compositionally biased region" description="Low complexity" evidence="13">
    <location>
        <begin position="468"/>
        <end position="479"/>
    </location>
</feature>
<protein>
    <recommendedName>
        <fullName evidence="2">non-specific serine/threonine protein kinase</fullName>
        <ecNumber evidence="2">2.7.11.1</ecNumber>
    </recommendedName>
</protein>
<dbReference type="Pfam" id="PF00069">
    <property type="entry name" value="Pkinase"/>
    <property type="match status" value="1"/>
</dbReference>
<feature type="transmembrane region" description="Helical" evidence="14">
    <location>
        <begin position="1002"/>
        <end position="1020"/>
    </location>
</feature>
<feature type="region of interest" description="Disordered" evidence="13">
    <location>
        <begin position="1"/>
        <end position="24"/>
    </location>
</feature>
<keyword evidence="4" id="KW-0808">Transferase</keyword>
<dbReference type="Gene3D" id="1.10.287.70">
    <property type="match status" value="1"/>
</dbReference>
<keyword evidence="6" id="KW-0547">Nucleotide-binding</keyword>
<evidence type="ECO:0000256" key="14">
    <source>
        <dbReference type="SAM" id="Phobius"/>
    </source>
</evidence>
<dbReference type="PANTHER" id="PTHR22967:SF57">
    <property type="entry name" value="AUXILIN, ISOFORM A-RELATED"/>
    <property type="match status" value="1"/>
</dbReference>
<feature type="compositionally biased region" description="Polar residues" evidence="13">
    <location>
        <begin position="302"/>
        <end position="316"/>
    </location>
</feature>
<dbReference type="GO" id="GO:0005737">
    <property type="term" value="C:cytoplasm"/>
    <property type="evidence" value="ECO:0007669"/>
    <property type="project" value="TreeGrafter"/>
</dbReference>
<sequence>MNRLVEAFSATTTRSGGDSKGKGKKTYSHVYKFDTREVAEEKPLSEGGFAYVSLMKDVHTTRPYAMKKMKCTDRTRYQMALHECRILESLAGHPNIVNCYGHITEPGEQVGSKDVCLLLDYCDGGHLLDLLDRHHGRLPTATIVKAMKDLMSAVNILHTQSPPIQHRDLKVENVLYNTASDLYTLCDFGSATTREYPNPSSLSKAQMATLEEDIQRYTTLMYRSPEMVDLYTGLPITTKSDIWMCGCILFTLICYRHPFQDQSVLAISNARYEVDPEAAERHPRPLTQLCEWMLSRDPTRRPTAQQVRASSPNVQQPLPVREGKKVSKHQKRRPKSLEPSPVLPSPESSGDEGREIHSAPDWSTPSDSELPSWRAFRTEEPQQQQQKVVKSNPGDAWKSFTDPNPLRELPAGAAADSASRTLASTAPPAAAAAWGATFGSSSGVEAMPSPTVSGDGLPEWTAFGGTVSPSSSPQPLASSMPPPPTDTSQFTTGNDVWGDGPSAAVDNGRSGHWEAFNSDAPPKAGEQTLASPLDEANRVCTATTDLITLNDDSHAVKAHQSPNQVSNLYADCLVFLVRSAFYDLCPKQMPSVYTRERVTLNPCEKFRRHGLWPWRLTVHICLALITTAMVCIWTENDCLHARHALRHFYTGFIGVSGSPGERERYASTASELASVSNQTLDHYWNIDRRSLSDFRHLSQPLVLHIHWLNGDRQRMILDDGWENDFSYGRLMNSVEKLKRIRNMYFAIHILDPFPGSWWWQCLSWSIRVTFDYGGSGQVKSRLTYDLTECSDTELEALFLEDPRLAGERYTHPVLYLLPLLCLPLTLLSAALATRSYILRRGGLRSTADTNDLLVRELAVGWLDPWLIFVLAANAVQAIAALQCIQRADKTADVHWRLSLLGVGAGMAWLTLLRYLQFFPTYYVLIRTLSRALPRLLRFLSGLMPLLLAYALCGTCVFWPSSNFASLSDALMAMFSLLNGDIIHDMFMDMTSISWFWGQVYCYTFLCLFIYVVLNIFLAIVDEAFCTAKRFEELHLRRSARESTTGSSTSLVSSEDAGHHQLGDNELRMQCEPSA</sequence>
<dbReference type="InterPro" id="IPR011009">
    <property type="entry name" value="Kinase-like_dom_sf"/>
</dbReference>
<accession>A0A7J6TQH4</accession>
<dbReference type="InterPro" id="IPR000719">
    <property type="entry name" value="Prot_kinase_dom"/>
</dbReference>
<dbReference type="PROSITE" id="PS50011">
    <property type="entry name" value="PROTEIN_KINASE_DOM"/>
    <property type="match status" value="1"/>
</dbReference>
<dbReference type="SUPFAM" id="SSF56112">
    <property type="entry name" value="Protein kinase-like (PK-like)"/>
    <property type="match status" value="1"/>
</dbReference>
<keyword evidence="5 14" id="KW-0812">Transmembrane</keyword>
<dbReference type="InterPro" id="IPR008271">
    <property type="entry name" value="Ser/Thr_kinase_AS"/>
</dbReference>
<feature type="region of interest" description="Disordered" evidence="13">
    <location>
        <begin position="444"/>
        <end position="512"/>
    </location>
</feature>
<dbReference type="GO" id="GO:0016020">
    <property type="term" value="C:membrane"/>
    <property type="evidence" value="ECO:0007669"/>
    <property type="project" value="UniProtKB-SubCell"/>
</dbReference>
<evidence type="ECO:0000313" key="16">
    <source>
        <dbReference type="EMBL" id="KAF4747609.1"/>
    </source>
</evidence>
<feature type="transmembrane region" description="Helical" evidence="14">
    <location>
        <begin position="893"/>
        <end position="915"/>
    </location>
</feature>
<evidence type="ECO:0000256" key="4">
    <source>
        <dbReference type="ARBA" id="ARBA00022679"/>
    </source>
</evidence>
<evidence type="ECO:0000256" key="6">
    <source>
        <dbReference type="ARBA" id="ARBA00022741"/>
    </source>
</evidence>
<keyword evidence="7" id="KW-0418">Kinase</keyword>
<dbReference type="Proteomes" id="UP000553632">
    <property type="component" value="Unassembled WGS sequence"/>
</dbReference>
<gene>
    <name evidence="16" type="primary">MCOLN2_4</name>
    <name evidence="16" type="ORF">FOZ63_034048</name>
</gene>
<evidence type="ECO:0000256" key="11">
    <source>
        <dbReference type="ARBA" id="ARBA00047899"/>
    </source>
</evidence>
<proteinExistence type="predicted"/>
<dbReference type="SMART" id="SM00220">
    <property type="entry name" value="S_TKc"/>
    <property type="match status" value="1"/>
</dbReference>
<feature type="compositionally biased region" description="Low complexity" evidence="13">
    <location>
        <begin position="337"/>
        <end position="348"/>
    </location>
</feature>
<evidence type="ECO:0000256" key="12">
    <source>
        <dbReference type="ARBA" id="ARBA00048679"/>
    </source>
</evidence>
<evidence type="ECO:0000256" key="7">
    <source>
        <dbReference type="ARBA" id="ARBA00022777"/>
    </source>
</evidence>
<dbReference type="GO" id="GO:0004674">
    <property type="term" value="F:protein serine/threonine kinase activity"/>
    <property type="evidence" value="ECO:0007669"/>
    <property type="project" value="UniProtKB-KW"/>
</dbReference>
<keyword evidence="10 14" id="KW-0472">Membrane</keyword>
<evidence type="ECO:0000256" key="10">
    <source>
        <dbReference type="ARBA" id="ARBA00023136"/>
    </source>
</evidence>
<comment type="caution">
    <text evidence="16">The sequence shown here is derived from an EMBL/GenBank/DDBJ whole genome shotgun (WGS) entry which is preliminary data.</text>
</comment>
<evidence type="ECO:0000256" key="9">
    <source>
        <dbReference type="ARBA" id="ARBA00022989"/>
    </source>
</evidence>
<evidence type="ECO:0000259" key="15">
    <source>
        <dbReference type="PROSITE" id="PS50011"/>
    </source>
</evidence>
<comment type="subcellular location">
    <subcellularLocation>
        <location evidence="1">Membrane</location>
        <topology evidence="1">Multi-pass membrane protein</topology>
    </subcellularLocation>
</comment>
<evidence type="ECO:0000256" key="8">
    <source>
        <dbReference type="ARBA" id="ARBA00022840"/>
    </source>
</evidence>
<organism evidence="16 17">
    <name type="scientific">Perkinsus olseni</name>
    <name type="common">Perkinsus atlanticus</name>
    <dbReference type="NCBI Taxonomy" id="32597"/>
    <lineage>
        <taxon>Eukaryota</taxon>
        <taxon>Sar</taxon>
        <taxon>Alveolata</taxon>
        <taxon>Perkinsozoa</taxon>
        <taxon>Perkinsea</taxon>
        <taxon>Perkinsida</taxon>
        <taxon>Perkinsidae</taxon>
        <taxon>Perkinsus</taxon>
    </lineage>
</organism>
<evidence type="ECO:0000256" key="13">
    <source>
        <dbReference type="SAM" id="MobiDB-lite"/>
    </source>
</evidence>
<dbReference type="AlphaFoldDB" id="A0A7J6TQH4"/>
<evidence type="ECO:0000256" key="5">
    <source>
        <dbReference type="ARBA" id="ARBA00022692"/>
    </source>
</evidence>
<feature type="domain" description="Protein kinase" evidence="15">
    <location>
        <begin position="38"/>
        <end position="314"/>
    </location>
</feature>
<evidence type="ECO:0000256" key="2">
    <source>
        <dbReference type="ARBA" id="ARBA00012513"/>
    </source>
</evidence>
<dbReference type="Gene3D" id="1.10.510.10">
    <property type="entry name" value="Transferase(Phosphotransferase) domain 1"/>
    <property type="match status" value="1"/>
</dbReference>
<dbReference type="InterPro" id="IPR013122">
    <property type="entry name" value="PKD1_2_channel"/>
</dbReference>
<keyword evidence="17" id="KW-1185">Reference proteome</keyword>